<organism evidence="2 3">
    <name type="scientific">Paspalum notatum var. saurae</name>
    <dbReference type="NCBI Taxonomy" id="547442"/>
    <lineage>
        <taxon>Eukaryota</taxon>
        <taxon>Viridiplantae</taxon>
        <taxon>Streptophyta</taxon>
        <taxon>Embryophyta</taxon>
        <taxon>Tracheophyta</taxon>
        <taxon>Spermatophyta</taxon>
        <taxon>Magnoliopsida</taxon>
        <taxon>Liliopsida</taxon>
        <taxon>Poales</taxon>
        <taxon>Poaceae</taxon>
        <taxon>PACMAD clade</taxon>
        <taxon>Panicoideae</taxon>
        <taxon>Andropogonodae</taxon>
        <taxon>Paspaleae</taxon>
        <taxon>Paspalinae</taxon>
        <taxon>Paspalum</taxon>
    </lineage>
</organism>
<evidence type="ECO:0000313" key="3">
    <source>
        <dbReference type="Proteomes" id="UP001341281"/>
    </source>
</evidence>
<dbReference type="EMBL" id="CP144750">
    <property type="protein sequence ID" value="WVZ81411.1"/>
    <property type="molecule type" value="Genomic_DNA"/>
</dbReference>
<proteinExistence type="predicted"/>
<dbReference type="Proteomes" id="UP001341281">
    <property type="component" value="Chromosome 06"/>
</dbReference>
<feature type="compositionally biased region" description="Basic and acidic residues" evidence="1">
    <location>
        <begin position="65"/>
        <end position="99"/>
    </location>
</feature>
<name>A0AAQ3X1D7_PASNO</name>
<reference evidence="2 3" key="1">
    <citation type="submission" date="2024-02" db="EMBL/GenBank/DDBJ databases">
        <title>High-quality chromosome-scale genome assembly of Pensacola bahiagrass (Paspalum notatum Flugge var. saurae).</title>
        <authorList>
            <person name="Vega J.M."/>
            <person name="Podio M."/>
            <person name="Orjuela J."/>
            <person name="Siena L.A."/>
            <person name="Pessino S.C."/>
            <person name="Combes M.C."/>
            <person name="Mariac C."/>
            <person name="Albertini E."/>
            <person name="Pupilli F."/>
            <person name="Ortiz J.P.A."/>
            <person name="Leblanc O."/>
        </authorList>
    </citation>
    <scope>NUCLEOTIDE SEQUENCE [LARGE SCALE GENOMIC DNA]</scope>
    <source>
        <strain evidence="2">R1</strain>
        <tissue evidence="2">Leaf</tissue>
    </source>
</reference>
<accession>A0AAQ3X1D7</accession>
<evidence type="ECO:0000313" key="2">
    <source>
        <dbReference type="EMBL" id="WVZ81411.1"/>
    </source>
</evidence>
<sequence length="163" mass="17877">MGIILSQDGIHDHISLSLGKLATALPNTNPGNLPGQPEAPPKEHINAVTTRGGKSTQDPSPPSRAGKEQEKTAEPEDKVAEENMPGKEKSSKHLPHEFYDTTVLPFPPRNKKAAVDEQYSKFVDEHTPARCCAGTDIRKVIERYPQQQETPTVNGSCAFDRRV</sequence>
<feature type="region of interest" description="Disordered" evidence="1">
    <location>
        <begin position="24"/>
        <end position="108"/>
    </location>
</feature>
<gene>
    <name evidence="2" type="ORF">U9M48_028791</name>
</gene>
<evidence type="ECO:0000256" key="1">
    <source>
        <dbReference type="SAM" id="MobiDB-lite"/>
    </source>
</evidence>
<feature type="compositionally biased region" description="Polar residues" evidence="1">
    <location>
        <begin position="47"/>
        <end position="58"/>
    </location>
</feature>
<protein>
    <submittedName>
        <fullName evidence="2">Uncharacterized protein</fullName>
    </submittedName>
</protein>
<dbReference type="AlphaFoldDB" id="A0AAQ3X1D7"/>
<keyword evidence="3" id="KW-1185">Reference proteome</keyword>